<organism evidence="3">
    <name type="scientific">Tanacetum cinerariifolium</name>
    <name type="common">Dalmatian daisy</name>
    <name type="synonym">Chrysanthemum cinerariifolium</name>
    <dbReference type="NCBI Taxonomy" id="118510"/>
    <lineage>
        <taxon>Eukaryota</taxon>
        <taxon>Viridiplantae</taxon>
        <taxon>Streptophyta</taxon>
        <taxon>Embryophyta</taxon>
        <taxon>Tracheophyta</taxon>
        <taxon>Spermatophyta</taxon>
        <taxon>Magnoliopsida</taxon>
        <taxon>eudicotyledons</taxon>
        <taxon>Gunneridae</taxon>
        <taxon>Pentapetalae</taxon>
        <taxon>asterids</taxon>
        <taxon>campanulids</taxon>
        <taxon>Asterales</taxon>
        <taxon>Asteraceae</taxon>
        <taxon>Asteroideae</taxon>
        <taxon>Anthemideae</taxon>
        <taxon>Anthemidinae</taxon>
        <taxon>Tanacetum</taxon>
    </lineage>
</organism>
<dbReference type="Pfam" id="PF14223">
    <property type="entry name" value="Retrotran_gag_2"/>
    <property type="match status" value="1"/>
</dbReference>
<reference evidence="3" key="1">
    <citation type="journal article" date="2019" name="Sci. Rep.">
        <title>Draft genome of Tanacetum cinerariifolium, the natural source of mosquito coil.</title>
        <authorList>
            <person name="Yamashiro T."/>
            <person name="Shiraishi A."/>
            <person name="Satake H."/>
            <person name="Nakayama K."/>
        </authorList>
    </citation>
    <scope>NUCLEOTIDE SEQUENCE</scope>
</reference>
<accession>A0A6L2MTG9</accession>
<dbReference type="AlphaFoldDB" id="A0A6L2MTG9"/>
<dbReference type="EMBL" id="BKCJ010007441">
    <property type="protein sequence ID" value="GEU77281.1"/>
    <property type="molecule type" value="Genomic_DNA"/>
</dbReference>
<comment type="caution">
    <text evidence="3">The sequence shown here is derived from an EMBL/GenBank/DDBJ whole genome shotgun (WGS) entry which is preliminary data.</text>
</comment>
<protein>
    <submittedName>
        <fullName evidence="3">Retrovirus-related Pol polyprotein from transposon TNT 1-94</fullName>
    </submittedName>
</protein>
<evidence type="ECO:0000313" key="3">
    <source>
        <dbReference type="EMBL" id="GEU77281.1"/>
    </source>
</evidence>
<feature type="compositionally biased region" description="Basic and acidic residues" evidence="1">
    <location>
        <begin position="113"/>
        <end position="129"/>
    </location>
</feature>
<dbReference type="EMBL" id="BKCJ010001716">
    <property type="protein sequence ID" value="GEU43493.1"/>
    <property type="molecule type" value="Genomic_DNA"/>
</dbReference>
<proteinExistence type="predicted"/>
<feature type="region of interest" description="Disordered" evidence="1">
    <location>
        <begin position="95"/>
        <end position="187"/>
    </location>
</feature>
<evidence type="ECO:0000313" key="2">
    <source>
        <dbReference type="EMBL" id="GEU43493.1"/>
    </source>
</evidence>
<sequence>MYYPRFTKAIIHHLITTDKSILMRNKMFMRTIRDDNILGTMRLVSKSKDFKIYEAKKTPSKAERSERINLLSEVALLEEAQVKKVLRRSRCETLIHQEGGSGDGTGSTPGVPDESKESWGDSRDEFNVHDDEEVQESDDEPQHDDDERTDSENQEANDDEDEFVHTPPNYVPTDDETNNESNDATQKTEGLILSYSISTDYAAKYLNFDNIPPVDTEFASMLDINVQHQVPRTSPLLTMHVSDGPFEPKTAKGDAKPESQWTHDERRVVVQDQRLKSIIISCLPYDIIESIISYVSAKETWTDLVHSFEGPLDTKENMIMDLKLKYQTFKTKSTKSLSQTYTCYKTLLNELSNDGVNLSKHKINVGFVNSILEKWLTFSQRLRNANHTQTLDFLDIFRRSIYEDNLIQRRYSDTKKALITTPSSTLISTAFFSNNVIQDFQENSNDEVDERSINNYSSVSKGFQPKFTQKLIYSSSNNQADLKFQKDYKVEYKKMKVKLALLEESPLSSQNPKSFQPKNKGLVTETFDWDEEEVTQVKVLMALTDDELTVRKNHAHNGEWVDITMR</sequence>
<name>A0A6L2MTG9_TANCI</name>
<gene>
    <name evidence="2" type="ORF">Tci_015471</name>
    <name evidence="3" type="ORF">Tci_049259</name>
</gene>
<evidence type="ECO:0000256" key="1">
    <source>
        <dbReference type="SAM" id="MobiDB-lite"/>
    </source>
</evidence>
<feature type="compositionally biased region" description="Acidic residues" evidence="1">
    <location>
        <begin position="130"/>
        <end position="162"/>
    </location>
</feature>